<dbReference type="GeneID" id="17301372"/>
<gene>
    <name evidence="11" type="primary">AP2M</name>
    <name evidence="11" type="ORF">GUITHDRAFT_163501</name>
</gene>
<keyword evidence="8" id="KW-0168">Coated pit</keyword>
<dbReference type="InterPro" id="IPR001392">
    <property type="entry name" value="Clathrin_mu"/>
</dbReference>
<evidence type="ECO:0000256" key="5">
    <source>
        <dbReference type="ARBA" id="ARBA00022583"/>
    </source>
</evidence>
<dbReference type="PROSITE" id="PS00990">
    <property type="entry name" value="CLAT_ADAPTOR_M_1"/>
    <property type="match status" value="1"/>
</dbReference>
<feature type="domain" description="MHD" evidence="10">
    <location>
        <begin position="171"/>
        <end position="425"/>
    </location>
</feature>
<dbReference type="AlphaFoldDB" id="L1J965"/>
<dbReference type="SUPFAM" id="SSF49447">
    <property type="entry name" value="Second domain of Mu2 adaptin subunit (ap50) of ap2 adaptor"/>
    <property type="match status" value="1"/>
</dbReference>
<dbReference type="SUPFAM" id="SSF64356">
    <property type="entry name" value="SNARE-like"/>
    <property type="match status" value="1"/>
</dbReference>
<dbReference type="InterPro" id="IPR036168">
    <property type="entry name" value="AP2_Mu_C_sf"/>
</dbReference>
<dbReference type="CDD" id="cd09251">
    <property type="entry name" value="AP-2_Mu2_Cterm"/>
    <property type="match status" value="1"/>
</dbReference>
<accession>L1J965</accession>
<keyword evidence="6 9" id="KW-0653">Protein transport</keyword>
<dbReference type="Gene3D" id="2.60.40.1170">
    <property type="entry name" value="Mu homology domain, subdomain B"/>
    <property type="match status" value="2"/>
</dbReference>
<evidence type="ECO:0000256" key="9">
    <source>
        <dbReference type="PIRNR" id="PIRNR005992"/>
    </source>
</evidence>
<dbReference type="KEGG" id="gtt:GUITHDRAFT_163501"/>
<dbReference type="STRING" id="905079.L1J965"/>
<dbReference type="InterPro" id="IPR011012">
    <property type="entry name" value="Longin-like_dom_sf"/>
</dbReference>
<dbReference type="GO" id="GO:0006897">
    <property type="term" value="P:endocytosis"/>
    <property type="evidence" value="ECO:0007669"/>
    <property type="project" value="UniProtKB-KW"/>
</dbReference>
<dbReference type="EnsemblProtists" id="EKX44615">
    <property type="protein sequence ID" value="EKX44615"/>
    <property type="gene ID" value="GUITHDRAFT_163501"/>
</dbReference>
<comment type="similarity">
    <text evidence="9">Belongs to the adaptor complexes medium subunit family.</text>
</comment>
<dbReference type="InterPro" id="IPR022775">
    <property type="entry name" value="AP_mu_sigma_su"/>
</dbReference>
<reference evidence="11 13" key="1">
    <citation type="journal article" date="2012" name="Nature">
        <title>Algal genomes reveal evolutionary mosaicism and the fate of nucleomorphs.</title>
        <authorList>
            <consortium name="DOE Joint Genome Institute"/>
            <person name="Curtis B.A."/>
            <person name="Tanifuji G."/>
            <person name="Burki F."/>
            <person name="Gruber A."/>
            <person name="Irimia M."/>
            <person name="Maruyama S."/>
            <person name="Arias M.C."/>
            <person name="Ball S.G."/>
            <person name="Gile G.H."/>
            <person name="Hirakawa Y."/>
            <person name="Hopkins J.F."/>
            <person name="Kuo A."/>
            <person name="Rensing S.A."/>
            <person name="Schmutz J."/>
            <person name="Symeonidi A."/>
            <person name="Elias M."/>
            <person name="Eveleigh R.J."/>
            <person name="Herman E.K."/>
            <person name="Klute M.J."/>
            <person name="Nakayama T."/>
            <person name="Obornik M."/>
            <person name="Reyes-Prieto A."/>
            <person name="Armbrust E.V."/>
            <person name="Aves S.J."/>
            <person name="Beiko R.G."/>
            <person name="Coutinho P."/>
            <person name="Dacks J.B."/>
            <person name="Durnford D.G."/>
            <person name="Fast N.M."/>
            <person name="Green B.R."/>
            <person name="Grisdale C.J."/>
            <person name="Hempel F."/>
            <person name="Henrissat B."/>
            <person name="Hoppner M.P."/>
            <person name="Ishida K."/>
            <person name="Kim E."/>
            <person name="Koreny L."/>
            <person name="Kroth P.G."/>
            <person name="Liu Y."/>
            <person name="Malik S.B."/>
            <person name="Maier U.G."/>
            <person name="McRose D."/>
            <person name="Mock T."/>
            <person name="Neilson J.A."/>
            <person name="Onodera N.T."/>
            <person name="Poole A.M."/>
            <person name="Pritham E.J."/>
            <person name="Richards T.A."/>
            <person name="Rocap G."/>
            <person name="Roy S.W."/>
            <person name="Sarai C."/>
            <person name="Schaack S."/>
            <person name="Shirato S."/>
            <person name="Slamovits C.H."/>
            <person name="Spencer D.F."/>
            <person name="Suzuki S."/>
            <person name="Worden A.Z."/>
            <person name="Zauner S."/>
            <person name="Barry K."/>
            <person name="Bell C."/>
            <person name="Bharti A.K."/>
            <person name="Crow J.A."/>
            <person name="Grimwood J."/>
            <person name="Kramer R."/>
            <person name="Lindquist E."/>
            <person name="Lucas S."/>
            <person name="Salamov A."/>
            <person name="McFadden G.I."/>
            <person name="Lane C.E."/>
            <person name="Keeling P.J."/>
            <person name="Gray M.W."/>
            <person name="Grigoriev I.V."/>
            <person name="Archibald J.M."/>
        </authorList>
    </citation>
    <scope>NUCLEOTIDE SEQUENCE</scope>
    <source>
        <strain evidence="11 13">CCMP2712</strain>
    </source>
</reference>
<dbReference type="Pfam" id="PF00928">
    <property type="entry name" value="Adap_comp_sub"/>
    <property type="match status" value="1"/>
</dbReference>
<reference evidence="13" key="2">
    <citation type="submission" date="2012-11" db="EMBL/GenBank/DDBJ databases">
        <authorList>
            <person name="Kuo A."/>
            <person name="Curtis B.A."/>
            <person name="Tanifuji G."/>
            <person name="Burki F."/>
            <person name="Gruber A."/>
            <person name="Irimia M."/>
            <person name="Maruyama S."/>
            <person name="Arias M.C."/>
            <person name="Ball S.G."/>
            <person name="Gile G.H."/>
            <person name="Hirakawa Y."/>
            <person name="Hopkins J.F."/>
            <person name="Rensing S.A."/>
            <person name="Schmutz J."/>
            <person name="Symeonidi A."/>
            <person name="Elias M."/>
            <person name="Eveleigh R.J."/>
            <person name="Herman E.K."/>
            <person name="Klute M.J."/>
            <person name="Nakayama T."/>
            <person name="Obornik M."/>
            <person name="Reyes-Prieto A."/>
            <person name="Armbrust E.V."/>
            <person name="Aves S.J."/>
            <person name="Beiko R.G."/>
            <person name="Coutinho P."/>
            <person name="Dacks J.B."/>
            <person name="Durnford D.G."/>
            <person name="Fast N.M."/>
            <person name="Green B.R."/>
            <person name="Grisdale C."/>
            <person name="Hempe F."/>
            <person name="Henrissat B."/>
            <person name="Hoppner M.P."/>
            <person name="Ishida K.-I."/>
            <person name="Kim E."/>
            <person name="Koreny L."/>
            <person name="Kroth P.G."/>
            <person name="Liu Y."/>
            <person name="Malik S.-B."/>
            <person name="Maier U.G."/>
            <person name="McRose D."/>
            <person name="Mock T."/>
            <person name="Neilson J.A."/>
            <person name="Onodera N.T."/>
            <person name="Poole A.M."/>
            <person name="Pritham E.J."/>
            <person name="Richards T.A."/>
            <person name="Rocap G."/>
            <person name="Roy S.W."/>
            <person name="Sarai C."/>
            <person name="Schaack S."/>
            <person name="Shirato S."/>
            <person name="Slamovits C.H."/>
            <person name="Spencer D.F."/>
            <person name="Suzuki S."/>
            <person name="Worden A.Z."/>
            <person name="Zauner S."/>
            <person name="Barry K."/>
            <person name="Bell C."/>
            <person name="Bharti A.K."/>
            <person name="Crow J.A."/>
            <person name="Grimwood J."/>
            <person name="Kramer R."/>
            <person name="Lindquist E."/>
            <person name="Lucas S."/>
            <person name="Salamov A."/>
            <person name="McFadden G.I."/>
            <person name="Lane C.E."/>
            <person name="Keeling P.J."/>
            <person name="Gray M.W."/>
            <person name="Grigoriev I.V."/>
            <person name="Archibald J.M."/>
        </authorList>
    </citation>
    <scope>NUCLEOTIDE SEQUENCE</scope>
    <source>
        <strain evidence="13">CCMP2712</strain>
    </source>
</reference>
<proteinExistence type="inferred from homology"/>
<evidence type="ECO:0000256" key="6">
    <source>
        <dbReference type="ARBA" id="ARBA00022927"/>
    </source>
</evidence>
<dbReference type="OMA" id="VWKIPRI"/>
<dbReference type="GO" id="GO:0005905">
    <property type="term" value="C:clathrin-coated pit"/>
    <property type="evidence" value="ECO:0007669"/>
    <property type="project" value="UniProtKB-KW"/>
</dbReference>
<comment type="subcellular location">
    <subcellularLocation>
        <location evidence="1">Cell membrane</location>
    </subcellularLocation>
    <subcellularLocation>
        <location evidence="2">Membrane</location>
        <location evidence="2">Coated pit</location>
        <topology evidence="2">Peripheral membrane protein</topology>
        <orientation evidence="2">Cytoplasmic side</orientation>
    </subcellularLocation>
</comment>
<protein>
    <submittedName>
        <fullName evidence="11">Adaptor protein complex 2 subunit MU</fullName>
    </submittedName>
</protein>
<dbReference type="EMBL" id="JH993003">
    <property type="protein sequence ID" value="EKX44615.1"/>
    <property type="molecule type" value="Genomic_DNA"/>
</dbReference>
<dbReference type="FunFam" id="3.30.450.60:FF:000002">
    <property type="entry name" value="AP-2 complex subunit mu, putative"/>
    <property type="match status" value="1"/>
</dbReference>
<evidence type="ECO:0000256" key="8">
    <source>
        <dbReference type="ARBA" id="ARBA00023176"/>
    </source>
</evidence>
<dbReference type="PROSITE" id="PS00991">
    <property type="entry name" value="CLAT_ADAPTOR_M_2"/>
    <property type="match status" value="1"/>
</dbReference>
<evidence type="ECO:0000256" key="2">
    <source>
        <dbReference type="ARBA" id="ARBA00004277"/>
    </source>
</evidence>
<dbReference type="HOGENOM" id="CLU_026996_5_2_1"/>
<dbReference type="PIRSF" id="PIRSF005992">
    <property type="entry name" value="Clathrin_mu"/>
    <property type="match status" value="1"/>
</dbReference>
<evidence type="ECO:0000259" key="10">
    <source>
        <dbReference type="PROSITE" id="PS51072"/>
    </source>
</evidence>
<dbReference type="Gene3D" id="3.30.450.60">
    <property type="match status" value="1"/>
</dbReference>
<dbReference type="GO" id="GO:0006886">
    <property type="term" value="P:intracellular protein transport"/>
    <property type="evidence" value="ECO:0007669"/>
    <property type="project" value="UniProtKB-UniRule"/>
</dbReference>
<dbReference type="Pfam" id="PF01217">
    <property type="entry name" value="Clat_adaptor_s"/>
    <property type="match status" value="1"/>
</dbReference>
<evidence type="ECO:0000313" key="12">
    <source>
        <dbReference type="EnsemblProtists" id="EKX44615"/>
    </source>
</evidence>
<keyword evidence="13" id="KW-1185">Reference proteome</keyword>
<reference evidence="12" key="3">
    <citation type="submission" date="2015-06" db="UniProtKB">
        <authorList>
            <consortium name="EnsemblProtists"/>
        </authorList>
    </citation>
    <scope>IDENTIFICATION</scope>
</reference>
<dbReference type="OrthoDB" id="10259133at2759"/>
<dbReference type="InterPro" id="IPR043532">
    <property type="entry name" value="AP2_Mu_N"/>
</dbReference>
<dbReference type="GO" id="GO:0005886">
    <property type="term" value="C:plasma membrane"/>
    <property type="evidence" value="ECO:0007669"/>
    <property type="project" value="UniProtKB-SubCell"/>
</dbReference>
<name>L1J965_GUITC</name>
<dbReference type="InterPro" id="IPR028565">
    <property type="entry name" value="MHD"/>
</dbReference>
<keyword evidence="7" id="KW-0472">Membrane</keyword>
<dbReference type="InterPro" id="IPR050431">
    <property type="entry name" value="Adaptor_comp_med_subunit"/>
</dbReference>
<keyword evidence="5" id="KW-0254">Endocytosis</keyword>
<dbReference type="GO" id="GO:0030131">
    <property type="term" value="C:clathrin adaptor complex"/>
    <property type="evidence" value="ECO:0007669"/>
    <property type="project" value="UniProtKB-UniRule"/>
</dbReference>
<dbReference type="Proteomes" id="UP000011087">
    <property type="component" value="Unassembled WGS sequence"/>
</dbReference>
<dbReference type="PANTHER" id="PTHR10529">
    <property type="entry name" value="AP COMPLEX SUBUNIT MU"/>
    <property type="match status" value="1"/>
</dbReference>
<evidence type="ECO:0000256" key="4">
    <source>
        <dbReference type="ARBA" id="ARBA00022475"/>
    </source>
</evidence>
<dbReference type="eggNOG" id="KOG0938">
    <property type="taxonomic scope" value="Eukaryota"/>
</dbReference>
<dbReference type="InterPro" id="IPR018240">
    <property type="entry name" value="Clathrin_mu_CS"/>
</dbReference>
<dbReference type="RefSeq" id="XP_005831595.1">
    <property type="nucleotide sequence ID" value="XM_005831538.1"/>
</dbReference>
<keyword evidence="3 9" id="KW-0813">Transport</keyword>
<organism evidence="11">
    <name type="scientific">Guillardia theta (strain CCMP2712)</name>
    <name type="common">Cryptophyte</name>
    <dbReference type="NCBI Taxonomy" id="905079"/>
    <lineage>
        <taxon>Eukaryota</taxon>
        <taxon>Cryptophyceae</taxon>
        <taxon>Pyrenomonadales</taxon>
        <taxon>Geminigeraceae</taxon>
        <taxon>Guillardia</taxon>
    </lineage>
</organism>
<dbReference type="CDD" id="cd14836">
    <property type="entry name" value="AP2_Mu_N"/>
    <property type="match status" value="1"/>
</dbReference>
<sequence length="426" mass="47939">MISAVYLINLKGEILIYRAYRDDVSRAAADAFRMQVLAAKEFRSPVQVFEKASFFHIRSSNVYLVAATRENVNASMAFQFLFALVEVFKGYFGGAFEEEAVRENFPLVYELLDEVMDFGYPQSCSVDLLKTFIMQEGQQLDPGRALVAASLAPAQVTGAVSWRREGIKYRKNEVFLDVVENVNLLMSSKGTVLKSDVTGEIVMKTYLSGMPECKFGLNDKLMMQGEGKKGGSGSIEMEDVSFHQCVKLGKFDSDKAVTFIPPDGEFVLMKYRVSDNINLPFKVSPIVKELGRTRLEINVKVKAQYSSVTGLNVIVRIPLPPNTAKVTTTAAAGKAKYEPETSELVWRMRKFPGDTEYALSGEVEMSARIEDKKPWSRPPISMEFQVPMLAASGLHVRFLKIYEKSNYNTIKWVRYISKNGQYLNRI</sequence>
<evidence type="ECO:0000256" key="1">
    <source>
        <dbReference type="ARBA" id="ARBA00004236"/>
    </source>
</evidence>
<dbReference type="PRINTS" id="PR00314">
    <property type="entry name" value="CLATHRINADPT"/>
</dbReference>
<evidence type="ECO:0000256" key="3">
    <source>
        <dbReference type="ARBA" id="ARBA00022448"/>
    </source>
</evidence>
<evidence type="ECO:0000313" key="11">
    <source>
        <dbReference type="EMBL" id="EKX44615.1"/>
    </source>
</evidence>
<evidence type="ECO:0000313" key="13">
    <source>
        <dbReference type="Proteomes" id="UP000011087"/>
    </source>
</evidence>
<evidence type="ECO:0000256" key="7">
    <source>
        <dbReference type="ARBA" id="ARBA00023136"/>
    </source>
</evidence>
<dbReference type="PaxDb" id="55529-EKX44615"/>
<keyword evidence="4" id="KW-1003">Cell membrane</keyword>
<dbReference type="PROSITE" id="PS51072">
    <property type="entry name" value="MHD"/>
    <property type="match status" value="1"/>
</dbReference>
<dbReference type="InterPro" id="IPR043512">
    <property type="entry name" value="Mu2_C"/>
</dbReference>